<protein>
    <recommendedName>
        <fullName evidence="5">MORN repeat protein</fullName>
    </recommendedName>
</protein>
<evidence type="ECO:0000313" key="4">
    <source>
        <dbReference type="Proteomes" id="UP001337681"/>
    </source>
</evidence>
<evidence type="ECO:0000256" key="2">
    <source>
        <dbReference type="SAM" id="SignalP"/>
    </source>
</evidence>
<dbReference type="InterPro" id="IPR003409">
    <property type="entry name" value="MORN"/>
</dbReference>
<evidence type="ECO:0000313" key="3">
    <source>
        <dbReference type="EMBL" id="MEE1885930.1"/>
    </source>
</evidence>
<keyword evidence="4" id="KW-1185">Reference proteome</keyword>
<keyword evidence="2" id="KW-0732">Signal</keyword>
<sequence>MKKSFLLLLSIFFCFNTYAQEKLSFVLPSNTNQTIEYSGSVINGKANGYGEGIIKYMGKPGGTYKGNWKDNYFHGQGTLDYSHVNAPKGDKYEGDWAYGKFHGKGTYFYLIGDKYIGEFVNGQKSGKGSYFWKSGSKYEGEWQGGYRTGYGKYSYANGKVEEGLFDKNKYLGSNSKVEAVPVDNVNKTNKTEVTLKSVGKLILNVGTYEGEIENGKASGKGKMIYNDGRVLDGIFQNNLPNGKGKMILASGKVVYEGDYLNGQPNGKGKFWYENGNVYEGDFVKGLKQGKGVYIFKNGSIYEGDFNYNNMEGMGKMKYINNMIYEGPFKNGYENGFGTVTSSSGDIYKSEFYNGKCTGIGTVTYKNGNRYQGELVSFVIGGLPVPINGITYYPNGDFFEGKHSLFGEYKGTLYYKSSGKRYEGILDKGLPNGKGILYDKSGKILNSGCWKKGVFDPLDKSCGD</sequence>
<name>A0ABU7H3T6_9SPHI</name>
<dbReference type="Pfam" id="PF02493">
    <property type="entry name" value="MORN"/>
    <property type="match status" value="13"/>
</dbReference>
<dbReference type="Proteomes" id="UP001337681">
    <property type="component" value="Unassembled WGS sequence"/>
</dbReference>
<dbReference type="EMBL" id="JAZDQU010000002">
    <property type="protein sequence ID" value="MEE1885930.1"/>
    <property type="molecule type" value="Genomic_DNA"/>
</dbReference>
<keyword evidence="1" id="KW-0677">Repeat</keyword>
<dbReference type="SUPFAM" id="SSF82185">
    <property type="entry name" value="Histone H3 K4-specific methyltransferase SET7/9 N-terminal domain"/>
    <property type="match status" value="3"/>
</dbReference>
<evidence type="ECO:0008006" key="5">
    <source>
        <dbReference type="Google" id="ProtNLM"/>
    </source>
</evidence>
<gene>
    <name evidence="3" type="ORF">VRU49_10935</name>
</gene>
<dbReference type="PANTHER" id="PTHR23084:SF263">
    <property type="entry name" value="MORN REPEAT-CONTAINING PROTEIN 1"/>
    <property type="match status" value="1"/>
</dbReference>
<feature type="chain" id="PRO_5045373078" description="MORN repeat protein" evidence="2">
    <location>
        <begin position="20"/>
        <end position="463"/>
    </location>
</feature>
<dbReference type="RefSeq" id="WP_330146821.1">
    <property type="nucleotide sequence ID" value="NZ_JAZDQU010000002.1"/>
</dbReference>
<evidence type="ECO:0000256" key="1">
    <source>
        <dbReference type="ARBA" id="ARBA00022737"/>
    </source>
</evidence>
<dbReference type="SMART" id="SM00698">
    <property type="entry name" value="MORN"/>
    <property type="match status" value="12"/>
</dbReference>
<organism evidence="3 4">
    <name type="scientific">Pedobacter flavus</name>
    <dbReference type="NCBI Taxonomy" id="3113906"/>
    <lineage>
        <taxon>Bacteria</taxon>
        <taxon>Pseudomonadati</taxon>
        <taxon>Bacteroidota</taxon>
        <taxon>Sphingobacteriia</taxon>
        <taxon>Sphingobacteriales</taxon>
        <taxon>Sphingobacteriaceae</taxon>
        <taxon>Pedobacter</taxon>
    </lineage>
</organism>
<comment type="caution">
    <text evidence="3">The sequence shown here is derived from an EMBL/GenBank/DDBJ whole genome shotgun (WGS) entry which is preliminary data.</text>
</comment>
<feature type="signal peptide" evidence="2">
    <location>
        <begin position="1"/>
        <end position="19"/>
    </location>
</feature>
<reference evidence="3 4" key="1">
    <citation type="submission" date="2024-01" db="EMBL/GenBank/DDBJ databases">
        <title>Pedobacter sp. nov., isolated from oil-contaminated soil.</title>
        <authorList>
            <person name="Le N.T.T."/>
        </authorList>
    </citation>
    <scope>NUCLEOTIDE SEQUENCE [LARGE SCALE GENOMIC DNA]</scope>
    <source>
        <strain evidence="3 4">VNH31</strain>
    </source>
</reference>
<dbReference type="Gene3D" id="2.20.110.10">
    <property type="entry name" value="Histone H3 K4-specific methyltransferase SET7/9 N-terminal domain"/>
    <property type="match status" value="5"/>
</dbReference>
<proteinExistence type="predicted"/>
<dbReference type="PANTHER" id="PTHR23084">
    <property type="entry name" value="PHOSPHATIDYLINOSITOL-4-PHOSPHATE 5-KINASE RELATED"/>
    <property type="match status" value="1"/>
</dbReference>
<accession>A0ABU7H3T6</accession>